<reference evidence="1 2" key="1">
    <citation type="submission" date="2021-01" db="EMBL/GenBank/DDBJ databases">
        <title>Genomic Encyclopedia of Type Strains, Phase IV (KMG-IV): sequencing the most valuable type-strain genomes for metagenomic binning, comparative biology and taxonomic classification.</title>
        <authorList>
            <person name="Goeker M."/>
        </authorList>
    </citation>
    <scope>NUCLEOTIDE SEQUENCE [LARGE SCALE GENOMIC DNA]</scope>
    <source>
        <strain evidence="1 2">DSM 105482</strain>
    </source>
</reference>
<dbReference type="EMBL" id="JAFBFI010000002">
    <property type="protein sequence ID" value="MBM7691506.1"/>
    <property type="molecule type" value="Genomic_DNA"/>
</dbReference>
<proteinExistence type="predicted"/>
<name>A0ABS2QEB5_9BACI</name>
<dbReference type="SUPFAM" id="SSF54593">
    <property type="entry name" value="Glyoxalase/Bleomycin resistance protein/Dihydroxybiphenyl dioxygenase"/>
    <property type="match status" value="1"/>
</dbReference>
<evidence type="ECO:0000313" key="2">
    <source>
        <dbReference type="Proteomes" id="UP000823486"/>
    </source>
</evidence>
<evidence type="ECO:0008006" key="3">
    <source>
        <dbReference type="Google" id="ProtNLM"/>
    </source>
</evidence>
<dbReference type="InterPro" id="IPR029068">
    <property type="entry name" value="Glyas_Bleomycin-R_OHBP_Dase"/>
</dbReference>
<evidence type="ECO:0000313" key="1">
    <source>
        <dbReference type="EMBL" id="MBM7691506.1"/>
    </source>
</evidence>
<dbReference type="Proteomes" id="UP000823486">
    <property type="component" value="Unassembled WGS sequence"/>
</dbReference>
<sequence>MYCEMTIQVRVADFSKGHQWYETLLNKKADLIPHDGFAEWELLPGCWLQVAEGISSVGSGPIRLCVRNIEDERNRLMDLLDVPEFAIHSRKEVPVKWGTFTDPWGNRLGFFEYIKSEEKDAQINKVIGKDCP</sequence>
<accession>A0ABS2QEB5</accession>
<dbReference type="CDD" id="cd06587">
    <property type="entry name" value="VOC"/>
    <property type="match status" value="1"/>
</dbReference>
<protein>
    <recommendedName>
        <fullName evidence="3">Ornithine monooxygenase</fullName>
    </recommendedName>
</protein>
<dbReference type="RefSeq" id="WP_204539107.1">
    <property type="nucleotide sequence ID" value="NZ_JAFBFI010000002.1"/>
</dbReference>
<keyword evidence="2" id="KW-1185">Reference proteome</keyword>
<comment type="caution">
    <text evidence="1">The sequence shown here is derived from an EMBL/GenBank/DDBJ whole genome shotgun (WGS) entry which is preliminary data.</text>
</comment>
<dbReference type="Gene3D" id="3.10.180.10">
    <property type="entry name" value="2,3-Dihydroxybiphenyl 1,2-Dioxygenase, domain 1"/>
    <property type="match status" value="1"/>
</dbReference>
<organism evidence="1 2">
    <name type="scientific">Peribacillus deserti</name>
    <dbReference type="NCBI Taxonomy" id="673318"/>
    <lineage>
        <taxon>Bacteria</taxon>
        <taxon>Bacillati</taxon>
        <taxon>Bacillota</taxon>
        <taxon>Bacilli</taxon>
        <taxon>Bacillales</taxon>
        <taxon>Bacillaceae</taxon>
        <taxon>Peribacillus</taxon>
    </lineage>
</organism>
<gene>
    <name evidence="1" type="ORF">JOC77_000911</name>
</gene>